<dbReference type="AlphaFoldDB" id="A0A840VN46"/>
<protein>
    <submittedName>
        <fullName evidence="5">Polyhydroxyalkanoate synthase</fullName>
        <ecNumber evidence="5">2.3.1.-</ecNumber>
    </submittedName>
</protein>
<accession>A0A840VN46</accession>
<evidence type="ECO:0000313" key="6">
    <source>
        <dbReference type="Proteomes" id="UP000553706"/>
    </source>
</evidence>
<proteinExistence type="predicted"/>
<organism evidence="5 6">
    <name type="scientific">Acidocella aromatica</name>
    <dbReference type="NCBI Taxonomy" id="1303579"/>
    <lineage>
        <taxon>Bacteria</taxon>
        <taxon>Pseudomonadati</taxon>
        <taxon>Pseudomonadota</taxon>
        <taxon>Alphaproteobacteria</taxon>
        <taxon>Acetobacterales</taxon>
        <taxon>Acidocellaceae</taxon>
        <taxon>Acidocella</taxon>
    </lineage>
</organism>
<evidence type="ECO:0000256" key="2">
    <source>
        <dbReference type="ARBA" id="ARBA00023315"/>
    </source>
</evidence>
<evidence type="ECO:0000259" key="3">
    <source>
        <dbReference type="Pfam" id="PF07167"/>
    </source>
</evidence>
<dbReference type="InterPro" id="IPR051321">
    <property type="entry name" value="PHA/PHB_synthase"/>
</dbReference>
<comment type="caution">
    <text evidence="5">The sequence shown here is derived from an EMBL/GenBank/DDBJ whole genome shotgun (WGS) entry which is preliminary data.</text>
</comment>
<evidence type="ECO:0000259" key="4">
    <source>
        <dbReference type="Pfam" id="PF12551"/>
    </source>
</evidence>
<dbReference type="EMBL" id="JACHFJ010000008">
    <property type="protein sequence ID" value="MBB5373599.1"/>
    <property type="molecule type" value="Genomic_DNA"/>
</dbReference>
<dbReference type="Pfam" id="PF12551">
    <property type="entry name" value="PHBC_N"/>
    <property type="match status" value="1"/>
</dbReference>
<dbReference type="InterPro" id="IPR029058">
    <property type="entry name" value="AB_hydrolase_fold"/>
</dbReference>
<dbReference type="InterPro" id="IPR022211">
    <property type="entry name" value="PHBC_N"/>
</dbReference>
<dbReference type="GO" id="GO:0016746">
    <property type="term" value="F:acyltransferase activity"/>
    <property type="evidence" value="ECO:0007669"/>
    <property type="project" value="UniProtKB-KW"/>
</dbReference>
<dbReference type="PANTHER" id="PTHR36837">
    <property type="entry name" value="POLY(3-HYDROXYALKANOATE) POLYMERASE SUBUNIT PHAC"/>
    <property type="match status" value="1"/>
</dbReference>
<dbReference type="InterPro" id="IPR010941">
    <property type="entry name" value="PhaC_N"/>
</dbReference>
<name>A0A840VN46_9PROT</name>
<dbReference type="SUPFAM" id="SSF53474">
    <property type="entry name" value="alpha/beta-Hydrolases"/>
    <property type="match status" value="1"/>
</dbReference>
<feature type="domain" description="Poly-beta-hydroxybutyrate polymerase N-terminal" evidence="3">
    <location>
        <begin position="80"/>
        <end position="247"/>
    </location>
</feature>
<dbReference type="Gene3D" id="3.40.50.1820">
    <property type="entry name" value="alpha/beta hydrolase"/>
    <property type="match status" value="1"/>
</dbReference>
<dbReference type="EC" id="2.3.1.-" evidence="5"/>
<keyword evidence="1 5" id="KW-0808">Transferase</keyword>
<dbReference type="GO" id="GO:0042619">
    <property type="term" value="P:poly-hydroxybutyrate biosynthetic process"/>
    <property type="evidence" value="ECO:0007669"/>
    <property type="project" value="InterPro"/>
</dbReference>
<keyword evidence="2 5" id="KW-0012">Acyltransferase</keyword>
<keyword evidence="6" id="KW-1185">Reference proteome</keyword>
<dbReference type="RefSeq" id="WP_183266603.1">
    <property type="nucleotide sequence ID" value="NZ_JACHFJ010000008.1"/>
</dbReference>
<evidence type="ECO:0000256" key="1">
    <source>
        <dbReference type="ARBA" id="ARBA00022679"/>
    </source>
</evidence>
<dbReference type="Proteomes" id="UP000553706">
    <property type="component" value="Unassembled WGS sequence"/>
</dbReference>
<feature type="domain" description="Poly-beta-hydroxybutyrate polymerase N-terminal" evidence="4">
    <location>
        <begin position="9"/>
        <end position="48"/>
    </location>
</feature>
<dbReference type="Pfam" id="PF07167">
    <property type="entry name" value="PhaC_N"/>
    <property type="match status" value="1"/>
</dbReference>
<reference evidence="5 6" key="1">
    <citation type="submission" date="2020-08" db="EMBL/GenBank/DDBJ databases">
        <title>Genomic Encyclopedia of Type Strains, Phase IV (KMG-IV): sequencing the most valuable type-strain genomes for metagenomic binning, comparative biology and taxonomic classification.</title>
        <authorList>
            <person name="Goeker M."/>
        </authorList>
    </citation>
    <scope>NUCLEOTIDE SEQUENCE [LARGE SCALE GENOMIC DNA]</scope>
    <source>
        <strain evidence="5 6">DSM 27026</strain>
    </source>
</reference>
<sequence length="569" mass="63829">MNEIVINNRDMDRALHAAQAKLTGGLSHASLMLAWADWVLHLGDQPGRQVSLMRQAATDWGELARLALGLPAETIQPAPEDHRFLSPSWQHGPWAFAVQAFLRTERLWDLATTDVHGLSKENGRIVNFVARQLLDMMAPSNYPLFNPEVLTKTQETAGDNLREGIRHFIEDLQSAGSGGTHPLPMQPGKDVAITPGSVVYRNELIELIQYSPTTETVRPEPILIVPAWIMKYYILDLSPHNSMIRYLVSQGYTVFCISWRNPDAKERDLTLDDYRRLGVMAALDAVTAICGAQKIHATGYCLGGTLLTIAAAAMARDHDERLGTITLLAAQTDFTEAGELQLFINDSQLAFLEDAMWAQGYLDSSQMAGAFQLLRSNDLVWSNLIRRYYLGEEDHPNDMMSWNRDATRMPYRMHAEYLRRLFLDNDLAEGRFEAGGHKISLADIHAPLFVIGTETDHIAPWHSVYKLQLHNQNNFTFVLTSGGHNAGVVSEPGHKNRHYCMLHRSHDGLYVPPEEWQSQATCIEGSWWPAWVDWLNGQSGTPVNPPQMGAPLTGYPVLDTAPGQYIFQR</sequence>
<evidence type="ECO:0000313" key="5">
    <source>
        <dbReference type="EMBL" id="MBB5373599.1"/>
    </source>
</evidence>
<gene>
    <name evidence="5" type="ORF">HNP71_001863</name>
</gene>
<dbReference type="PANTHER" id="PTHR36837:SF5">
    <property type="entry name" value="POLY-3-HYDROXYBUTYRATE SYNTHASE"/>
    <property type="match status" value="1"/>
</dbReference>